<dbReference type="PANTHER" id="PTHR48021">
    <property type="match status" value="1"/>
</dbReference>
<accession>A0A482XLD1</accession>
<gene>
    <name evidence="10" type="ORF">LSTR_LSTR008033</name>
</gene>
<feature type="transmembrane region" description="Helical" evidence="8">
    <location>
        <begin position="107"/>
        <end position="130"/>
    </location>
</feature>
<feature type="transmembrane region" description="Helical" evidence="8">
    <location>
        <begin position="142"/>
        <end position="163"/>
    </location>
</feature>
<feature type="transmembrane region" description="Helical" evidence="8">
    <location>
        <begin position="419"/>
        <end position="441"/>
    </location>
</feature>
<comment type="subcellular location">
    <subcellularLocation>
        <location evidence="1">Cell membrane</location>
        <topology evidence="1">Multi-pass membrane protein</topology>
    </subcellularLocation>
</comment>
<feature type="transmembrane region" description="Helical" evidence="8">
    <location>
        <begin position="12"/>
        <end position="34"/>
    </location>
</feature>
<comment type="caution">
    <text evidence="10">The sequence shown here is derived from an EMBL/GenBank/DDBJ whole genome shotgun (WGS) entry which is preliminary data.</text>
</comment>
<protein>
    <recommendedName>
        <fullName evidence="9">Major facilitator superfamily (MFS) profile domain-containing protein</fullName>
    </recommendedName>
</protein>
<evidence type="ECO:0000256" key="6">
    <source>
        <dbReference type="ARBA" id="ARBA00022989"/>
    </source>
</evidence>
<evidence type="ECO:0000259" key="9">
    <source>
        <dbReference type="PROSITE" id="PS50850"/>
    </source>
</evidence>
<dbReference type="PROSITE" id="PS00216">
    <property type="entry name" value="SUGAR_TRANSPORT_1"/>
    <property type="match status" value="1"/>
</dbReference>
<feature type="transmembrane region" description="Helical" evidence="8">
    <location>
        <begin position="390"/>
        <end position="407"/>
    </location>
</feature>
<dbReference type="Proteomes" id="UP000291343">
    <property type="component" value="Unassembled WGS sequence"/>
</dbReference>
<name>A0A482XLD1_LAOST</name>
<evidence type="ECO:0000256" key="5">
    <source>
        <dbReference type="ARBA" id="ARBA00022692"/>
    </source>
</evidence>
<evidence type="ECO:0000256" key="8">
    <source>
        <dbReference type="SAM" id="Phobius"/>
    </source>
</evidence>
<dbReference type="OrthoDB" id="6592426at2759"/>
<dbReference type="InterPro" id="IPR050549">
    <property type="entry name" value="MFS_Trehalose_Transporter"/>
</dbReference>
<dbReference type="EMBL" id="QKKF02005396">
    <property type="protein sequence ID" value="RZF46905.1"/>
    <property type="molecule type" value="Genomic_DNA"/>
</dbReference>
<dbReference type="SUPFAM" id="SSF103473">
    <property type="entry name" value="MFS general substrate transporter"/>
    <property type="match status" value="1"/>
</dbReference>
<keyword evidence="4" id="KW-0762">Sugar transport</keyword>
<dbReference type="InterPro" id="IPR020846">
    <property type="entry name" value="MFS_dom"/>
</dbReference>
<dbReference type="SMR" id="A0A482XLD1"/>
<dbReference type="InterPro" id="IPR036259">
    <property type="entry name" value="MFS_trans_sf"/>
</dbReference>
<evidence type="ECO:0000256" key="7">
    <source>
        <dbReference type="ARBA" id="ARBA00023136"/>
    </source>
</evidence>
<dbReference type="InterPro" id="IPR005829">
    <property type="entry name" value="Sugar_transporter_CS"/>
</dbReference>
<dbReference type="AlphaFoldDB" id="A0A482XLD1"/>
<feature type="transmembrane region" description="Helical" evidence="8">
    <location>
        <begin position="295"/>
        <end position="315"/>
    </location>
</feature>
<evidence type="ECO:0000256" key="4">
    <source>
        <dbReference type="ARBA" id="ARBA00022597"/>
    </source>
</evidence>
<dbReference type="GO" id="GO:0005886">
    <property type="term" value="C:plasma membrane"/>
    <property type="evidence" value="ECO:0007669"/>
    <property type="project" value="UniProtKB-SubCell"/>
</dbReference>
<feature type="transmembrane region" description="Helical" evidence="8">
    <location>
        <begin position="169"/>
        <end position="187"/>
    </location>
</feature>
<organism evidence="10 11">
    <name type="scientific">Laodelphax striatellus</name>
    <name type="common">Small brown planthopper</name>
    <name type="synonym">Delphax striatella</name>
    <dbReference type="NCBI Taxonomy" id="195883"/>
    <lineage>
        <taxon>Eukaryota</taxon>
        <taxon>Metazoa</taxon>
        <taxon>Ecdysozoa</taxon>
        <taxon>Arthropoda</taxon>
        <taxon>Hexapoda</taxon>
        <taxon>Insecta</taxon>
        <taxon>Pterygota</taxon>
        <taxon>Neoptera</taxon>
        <taxon>Paraneoptera</taxon>
        <taxon>Hemiptera</taxon>
        <taxon>Auchenorrhyncha</taxon>
        <taxon>Fulgoroidea</taxon>
        <taxon>Delphacidae</taxon>
        <taxon>Criomorphinae</taxon>
        <taxon>Laodelphax</taxon>
    </lineage>
</organism>
<feature type="domain" description="Major facilitator superfamily (MFS) profile" evidence="9">
    <location>
        <begin position="15"/>
        <end position="445"/>
    </location>
</feature>
<keyword evidence="6 8" id="KW-1133">Transmembrane helix</keyword>
<evidence type="ECO:0000313" key="11">
    <source>
        <dbReference type="Proteomes" id="UP000291343"/>
    </source>
</evidence>
<dbReference type="InterPro" id="IPR005828">
    <property type="entry name" value="MFS_sugar_transport-like"/>
</dbReference>
<evidence type="ECO:0000256" key="3">
    <source>
        <dbReference type="ARBA" id="ARBA00022475"/>
    </source>
</evidence>
<evidence type="ECO:0000256" key="1">
    <source>
        <dbReference type="ARBA" id="ARBA00004651"/>
    </source>
</evidence>
<proteinExistence type="predicted"/>
<dbReference type="STRING" id="195883.A0A482XLD1"/>
<dbReference type="PROSITE" id="PS50850">
    <property type="entry name" value="MFS"/>
    <property type="match status" value="1"/>
</dbReference>
<dbReference type="FunFam" id="1.20.1250.20:FF:000218">
    <property type="entry name" value="facilitated trehalose transporter Tret1"/>
    <property type="match status" value="1"/>
</dbReference>
<keyword evidence="2" id="KW-0813">Transport</keyword>
<keyword evidence="11" id="KW-1185">Reference proteome</keyword>
<dbReference type="Pfam" id="PF00083">
    <property type="entry name" value="Sugar_tr"/>
    <property type="match status" value="1"/>
</dbReference>
<keyword evidence="7 8" id="KW-0472">Membrane</keyword>
<dbReference type="PANTHER" id="PTHR48021:SF46">
    <property type="entry name" value="MAJOR FACILITATOR SUPERFAMILY (MFS) PROFILE DOMAIN-CONTAINING PROTEIN"/>
    <property type="match status" value="1"/>
</dbReference>
<feature type="transmembrane region" description="Helical" evidence="8">
    <location>
        <begin position="83"/>
        <end position="101"/>
    </location>
</feature>
<feature type="transmembrane region" description="Helical" evidence="8">
    <location>
        <begin position="353"/>
        <end position="378"/>
    </location>
</feature>
<keyword evidence="3" id="KW-1003">Cell membrane</keyword>
<dbReference type="PROSITE" id="PS00217">
    <property type="entry name" value="SUGAR_TRANSPORT_2"/>
    <property type="match status" value="1"/>
</dbReference>
<keyword evidence="5 8" id="KW-0812">Transmembrane</keyword>
<sequence>MLAMLTPSGRRQYAAAICSSISVLMAGSTIGWITPILVGLLGPDSEVPMTADESSWVASVIEVGNFVTPLPFGLLVDRWGRKPCLLSIAPMYIVSWLLVLVTRSVMVLYFVRFVQGLAMGVVFTVLPMYLAEIAGADIRGALSAFFQGMWYMGILTEYCVGPYVSYQTLAYVSLAFPLIFLLTFVWIPESPYYLLMKGNEEKAGAALAWLRGESSAACVAEELHCMKMSVEKEMLKKGSWNDLVSTAADRKALLIVLIAALAEIMSGITAILTYASQTFGAADAKEGLTPDECTILMGFLVLVATIFAGGVVDVMGRKPLMLASALGCAVCELIAGIYYFLQEKTTIDVSSYRWVAFSSITGYCVILSAGLGPVVATFQGELFPSNTRGLASAVVAISVTISSFFWMKLYQVIADHVGIYLNYFLFSLCCIISSVFILFLVPETKGKTLAEIQCDLNRAHPPKKTARSGTTPEAVL</sequence>
<evidence type="ECO:0000313" key="10">
    <source>
        <dbReference type="EMBL" id="RZF46905.1"/>
    </source>
</evidence>
<dbReference type="GO" id="GO:0022857">
    <property type="term" value="F:transmembrane transporter activity"/>
    <property type="evidence" value="ECO:0007669"/>
    <property type="project" value="InterPro"/>
</dbReference>
<dbReference type="InParanoid" id="A0A482XLD1"/>
<dbReference type="Gene3D" id="1.20.1250.20">
    <property type="entry name" value="MFS general substrate transporter like domains"/>
    <property type="match status" value="1"/>
</dbReference>
<evidence type="ECO:0000256" key="2">
    <source>
        <dbReference type="ARBA" id="ARBA00022448"/>
    </source>
</evidence>
<feature type="transmembrane region" description="Helical" evidence="8">
    <location>
        <begin position="322"/>
        <end position="341"/>
    </location>
</feature>
<feature type="transmembrane region" description="Helical" evidence="8">
    <location>
        <begin position="252"/>
        <end position="275"/>
    </location>
</feature>
<reference evidence="10 11" key="1">
    <citation type="journal article" date="2017" name="Gigascience">
        <title>Genome sequence of the small brown planthopper, Laodelphax striatellus.</title>
        <authorList>
            <person name="Zhu J."/>
            <person name="Jiang F."/>
            <person name="Wang X."/>
            <person name="Yang P."/>
            <person name="Bao Y."/>
            <person name="Zhao W."/>
            <person name="Wang W."/>
            <person name="Lu H."/>
            <person name="Wang Q."/>
            <person name="Cui N."/>
            <person name="Li J."/>
            <person name="Chen X."/>
            <person name="Luo L."/>
            <person name="Yu J."/>
            <person name="Kang L."/>
            <person name="Cui F."/>
        </authorList>
    </citation>
    <scope>NUCLEOTIDE SEQUENCE [LARGE SCALE GENOMIC DNA]</scope>
    <source>
        <strain evidence="10">Lst14</strain>
    </source>
</reference>